<dbReference type="InterPro" id="IPR012902">
    <property type="entry name" value="N_methyl_site"/>
</dbReference>
<dbReference type="PRINTS" id="PR00813">
    <property type="entry name" value="BCTERIALGSPG"/>
</dbReference>
<dbReference type="InterPro" id="IPR000983">
    <property type="entry name" value="Bac_GSPG_pilin"/>
</dbReference>
<protein>
    <recommendedName>
        <fullName evidence="5">Type II secretory pathway pseudopilin PulG-like protein</fullName>
    </recommendedName>
</protein>
<dbReference type="RefSeq" id="WP_007412880.1">
    <property type="nucleotide sequence ID" value="NZ_ABOX02000002.1"/>
</dbReference>
<keyword evidence="2" id="KW-0472">Membrane</keyword>
<dbReference type="GO" id="GO:0015628">
    <property type="term" value="P:protein secretion by the type II secretion system"/>
    <property type="evidence" value="ECO:0007669"/>
    <property type="project" value="InterPro"/>
</dbReference>
<dbReference type="Gene3D" id="3.30.700.10">
    <property type="entry name" value="Glycoprotein, Type 4 Pilin"/>
    <property type="match status" value="1"/>
</dbReference>
<dbReference type="Proteomes" id="UP000003688">
    <property type="component" value="Unassembled WGS sequence"/>
</dbReference>
<organism evidence="3 4">
    <name type="scientific">Pedosphaera parvula (strain Ellin514)</name>
    <dbReference type="NCBI Taxonomy" id="320771"/>
    <lineage>
        <taxon>Bacteria</taxon>
        <taxon>Pseudomonadati</taxon>
        <taxon>Verrucomicrobiota</taxon>
        <taxon>Pedosphaerae</taxon>
        <taxon>Pedosphaerales</taxon>
        <taxon>Pedosphaeraceae</taxon>
        <taxon>Pedosphaera</taxon>
    </lineage>
</organism>
<evidence type="ECO:0000256" key="1">
    <source>
        <dbReference type="ARBA" id="ARBA00022481"/>
    </source>
</evidence>
<keyword evidence="2" id="KW-1133">Transmembrane helix</keyword>
<dbReference type="Pfam" id="PF07963">
    <property type="entry name" value="N_methyl"/>
    <property type="match status" value="1"/>
</dbReference>
<dbReference type="SUPFAM" id="SSF54523">
    <property type="entry name" value="Pili subunits"/>
    <property type="match status" value="1"/>
</dbReference>
<keyword evidence="2" id="KW-0812">Transmembrane</keyword>
<feature type="transmembrane region" description="Helical" evidence="2">
    <location>
        <begin position="51"/>
        <end position="77"/>
    </location>
</feature>
<dbReference type="PANTHER" id="PTHR30093:SF2">
    <property type="entry name" value="TYPE II SECRETION SYSTEM PROTEIN H"/>
    <property type="match status" value="1"/>
</dbReference>
<dbReference type="AlphaFoldDB" id="B9XAN2"/>
<name>B9XAN2_PEDPL</name>
<evidence type="ECO:0000256" key="2">
    <source>
        <dbReference type="SAM" id="Phobius"/>
    </source>
</evidence>
<keyword evidence="1" id="KW-0488">Methylation</keyword>
<comment type="caution">
    <text evidence="3">The sequence shown here is derived from an EMBL/GenBank/DDBJ whole genome shotgun (WGS) entry which is preliminary data.</text>
</comment>
<dbReference type="GO" id="GO:0015627">
    <property type="term" value="C:type II protein secretion system complex"/>
    <property type="evidence" value="ECO:0007669"/>
    <property type="project" value="InterPro"/>
</dbReference>
<gene>
    <name evidence="3" type="ORF">Cflav_PD5702</name>
</gene>
<dbReference type="EMBL" id="ABOX02000002">
    <property type="protein sequence ID" value="EEF63067.1"/>
    <property type="molecule type" value="Genomic_DNA"/>
</dbReference>
<dbReference type="PANTHER" id="PTHR30093">
    <property type="entry name" value="GENERAL SECRETION PATHWAY PROTEIN G"/>
    <property type="match status" value="1"/>
</dbReference>
<sequence length="304" mass="33448">MSQIEQRHLERDEMSCLGSELRDRKAIAQPRSMPAWADAFLFRKVRRRCKAAFTLIELLVVIAIIAILAGLLLPALAKAKEKSKRIKCLSNLKQIGIGMTIYAGDNGDKVVEARPQTGGSSAYVQLALNTPDAGAAATVNLVVNSNASSIWSCPNRPGLPTYDSTFNQWNIGYQYFGGIKNWVNPLGTFLNINLSPVKLASSKPHWVLAADAVVETESGWGQPDPTRAGVYDNLPPHKMGNSFPEGGNEVFIDGSARWIKSDKMRMLTTWDTTTRKCYFYQDSMDFPPGPLVNLLNAAFMAPQP</sequence>
<dbReference type="STRING" id="320771.Cflav_PD5702"/>
<evidence type="ECO:0008006" key="5">
    <source>
        <dbReference type="Google" id="ProtNLM"/>
    </source>
</evidence>
<evidence type="ECO:0000313" key="4">
    <source>
        <dbReference type="Proteomes" id="UP000003688"/>
    </source>
</evidence>
<accession>B9XAN2</accession>
<keyword evidence="4" id="KW-1185">Reference proteome</keyword>
<proteinExistence type="predicted"/>
<dbReference type="NCBIfam" id="TIGR02532">
    <property type="entry name" value="IV_pilin_GFxxxE"/>
    <property type="match status" value="1"/>
</dbReference>
<evidence type="ECO:0000313" key="3">
    <source>
        <dbReference type="EMBL" id="EEF63067.1"/>
    </source>
</evidence>
<reference evidence="3 4" key="1">
    <citation type="journal article" date="2011" name="J. Bacteriol.">
        <title>Genome sequence of 'Pedosphaera parvula' Ellin514, an aerobic Verrucomicrobial isolate from pasture soil.</title>
        <authorList>
            <person name="Kant R."/>
            <person name="van Passel M.W."/>
            <person name="Sangwan P."/>
            <person name="Palva A."/>
            <person name="Lucas S."/>
            <person name="Copeland A."/>
            <person name="Lapidus A."/>
            <person name="Glavina Del Rio T."/>
            <person name="Dalin E."/>
            <person name="Tice H."/>
            <person name="Bruce D."/>
            <person name="Goodwin L."/>
            <person name="Pitluck S."/>
            <person name="Chertkov O."/>
            <person name="Larimer F.W."/>
            <person name="Land M.L."/>
            <person name="Hauser L."/>
            <person name="Brettin T.S."/>
            <person name="Detter J.C."/>
            <person name="Han S."/>
            <person name="de Vos W.M."/>
            <person name="Janssen P.H."/>
            <person name="Smidt H."/>
        </authorList>
    </citation>
    <scope>NUCLEOTIDE SEQUENCE [LARGE SCALE GENOMIC DNA]</scope>
    <source>
        <strain evidence="3 4">Ellin514</strain>
    </source>
</reference>
<dbReference type="InterPro" id="IPR045584">
    <property type="entry name" value="Pilin-like"/>
</dbReference>